<name>A0A4R6U1F3_9GAMM</name>
<dbReference type="EMBL" id="SNYK01000001">
    <property type="protein sequence ID" value="TDQ40150.1"/>
    <property type="molecule type" value="Genomic_DNA"/>
</dbReference>
<accession>A0A4R6U1F3</accession>
<protein>
    <submittedName>
        <fullName evidence="1">Nucleotidyltransferase AbiEii toxin of type IV toxin-antitoxin system</fullName>
    </submittedName>
</protein>
<dbReference type="InterPro" id="IPR014942">
    <property type="entry name" value="AbiEii"/>
</dbReference>
<dbReference type="Proteomes" id="UP000294575">
    <property type="component" value="Unassembled WGS sequence"/>
</dbReference>
<dbReference type="GO" id="GO:0016740">
    <property type="term" value="F:transferase activity"/>
    <property type="evidence" value="ECO:0007669"/>
    <property type="project" value="UniProtKB-KW"/>
</dbReference>
<keyword evidence="1" id="KW-0808">Transferase</keyword>
<evidence type="ECO:0000313" key="1">
    <source>
        <dbReference type="EMBL" id="TDQ40150.1"/>
    </source>
</evidence>
<dbReference type="Gene3D" id="3.10.450.620">
    <property type="entry name" value="JHP933, nucleotidyltransferase-like core domain"/>
    <property type="match status" value="1"/>
</dbReference>
<dbReference type="Pfam" id="PF08843">
    <property type="entry name" value="AbiEii"/>
    <property type="match status" value="1"/>
</dbReference>
<organism evidence="1 2">
    <name type="scientific">Thiopseudomonas denitrificans</name>
    <dbReference type="NCBI Taxonomy" id="1501432"/>
    <lineage>
        <taxon>Bacteria</taxon>
        <taxon>Pseudomonadati</taxon>
        <taxon>Pseudomonadota</taxon>
        <taxon>Gammaproteobacteria</taxon>
        <taxon>Pseudomonadales</taxon>
        <taxon>Pseudomonadaceae</taxon>
        <taxon>Thiopseudomonas</taxon>
    </lineage>
</organism>
<proteinExistence type="predicted"/>
<comment type="caution">
    <text evidence="1">The sequence shown here is derived from an EMBL/GenBank/DDBJ whole genome shotgun (WGS) entry which is preliminary data.</text>
</comment>
<evidence type="ECO:0000313" key="2">
    <source>
        <dbReference type="Proteomes" id="UP000294575"/>
    </source>
</evidence>
<sequence>MTHPAITQMLGRYDLSNASSGFYALREILQEVVLVALYDAGFFRQAAFYGGTALRVLHRLPRFSEDLDFSLLESQPDFDITPFRQAIIDTLQAYGFTVSVEIKQKNSASAVASAFIKGNTLEHLLAIEAPAEMTQGIHKGQAVKIKLEVDTDPPPNFQTEEVISLVPRSHSIKTFTMPCLFAGKMHAVLCRAWGNRPKGRDWYDLVWYVSRRTPLDLVHLQARLAQSCTFLENQKIALPAQLTGDAVLGLLEQRIASLDIDKAKADVLPFIRDARELQVWSPEFFMEIIRRIKFQG</sequence>
<reference evidence="1 2" key="1">
    <citation type="submission" date="2019-03" db="EMBL/GenBank/DDBJ databases">
        <title>Genomic Encyclopedia of Type Strains, Phase IV (KMG-IV): sequencing the most valuable type-strain genomes for metagenomic binning, comparative biology and taxonomic classification.</title>
        <authorList>
            <person name="Goeker M."/>
        </authorList>
    </citation>
    <scope>NUCLEOTIDE SEQUENCE [LARGE SCALE GENOMIC DNA]</scope>
    <source>
        <strain evidence="1 2">DSM 28679</strain>
    </source>
</reference>
<dbReference type="AlphaFoldDB" id="A0A4R6U1F3"/>
<keyword evidence="2" id="KW-1185">Reference proteome</keyword>
<dbReference type="RefSeq" id="WP_101496849.1">
    <property type="nucleotide sequence ID" value="NZ_LNJZ01000007.1"/>
</dbReference>
<dbReference type="OrthoDB" id="158131at2"/>
<gene>
    <name evidence="1" type="ORF">DFQ45_101285</name>
</gene>